<proteinExistence type="predicted"/>
<dbReference type="EMBL" id="PYGJ01000010">
    <property type="protein sequence ID" value="PSL18454.1"/>
    <property type="molecule type" value="Genomic_DNA"/>
</dbReference>
<sequence>MGLWSTIDEVGGGLHLRMVRFLNRSYDLFSAVKLDHIFLDWSCFLIIGIY</sequence>
<accession>A0A2P8F9Q5</accession>
<evidence type="ECO:0000313" key="1">
    <source>
        <dbReference type="EMBL" id="PSL18454.1"/>
    </source>
</evidence>
<dbReference type="AlphaFoldDB" id="A0A2P8F9Q5"/>
<dbReference type="Proteomes" id="UP000240418">
    <property type="component" value="Unassembled WGS sequence"/>
</dbReference>
<organism evidence="1 2">
    <name type="scientific">Shimia abyssi</name>
    <dbReference type="NCBI Taxonomy" id="1662395"/>
    <lineage>
        <taxon>Bacteria</taxon>
        <taxon>Pseudomonadati</taxon>
        <taxon>Pseudomonadota</taxon>
        <taxon>Alphaproteobacteria</taxon>
        <taxon>Rhodobacterales</taxon>
        <taxon>Roseobacteraceae</taxon>
    </lineage>
</organism>
<name>A0A2P8F9Q5_9RHOB</name>
<evidence type="ECO:0000313" key="2">
    <source>
        <dbReference type="Proteomes" id="UP000240418"/>
    </source>
</evidence>
<reference evidence="1 2" key="1">
    <citation type="submission" date="2018-03" db="EMBL/GenBank/DDBJ databases">
        <title>Genomic Encyclopedia of Archaeal and Bacterial Type Strains, Phase II (KMG-II): from individual species to whole genera.</title>
        <authorList>
            <person name="Goeker M."/>
        </authorList>
    </citation>
    <scope>NUCLEOTIDE SEQUENCE [LARGE SCALE GENOMIC DNA]</scope>
    <source>
        <strain evidence="1 2">DSM 100673</strain>
    </source>
</reference>
<protein>
    <submittedName>
        <fullName evidence="1">Uncharacterized protein</fullName>
    </submittedName>
</protein>
<comment type="caution">
    <text evidence="1">The sequence shown here is derived from an EMBL/GenBank/DDBJ whole genome shotgun (WGS) entry which is preliminary data.</text>
</comment>
<gene>
    <name evidence="1" type="ORF">CLV88_11031</name>
</gene>
<keyword evidence="2" id="KW-1185">Reference proteome</keyword>